<name>A0A8J9YGZ3_9NEOP</name>
<dbReference type="EMBL" id="OV170225">
    <property type="protein sequence ID" value="CAH0726270.1"/>
    <property type="molecule type" value="Genomic_DNA"/>
</dbReference>
<evidence type="ECO:0000313" key="2">
    <source>
        <dbReference type="EMBL" id="CAH0726270.1"/>
    </source>
</evidence>
<protein>
    <submittedName>
        <fullName evidence="2">Uncharacterized protein</fullName>
    </submittedName>
</protein>
<accession>A0A8J9YGZ3</accession>
<dbReference type="AlphaFoldDB" id="A0A8J9YGZ3"/>
<dbReference type="Proteomes" id="UP000838878">
    <property type="component" value="Chromosome 5"/>
</dbReference>
<proteinExistence type="predicted"/>
<sequence length="73" mass="8642">MLALCKGKSNIKASEEVADDRTRWRKLYGDGVKLHNRAWLNELARKRAYRHQRDTKQLHQPSSSQQNLRLQQL</sequence>
<reference evidence="2" key="1">
    <citation type="submission" date="2021-12" db="EMBL/GenBank/DDBJ databases">
        <authorList>
            <person name="Martin H S."/>
        </authorList>
    </citation>
    <scope>NUCLEOTIDE SEQUENCE</scope>
</reference>
<evidence type="ECO:0000256" key="1">
    <source>
        <dbReference type="SAM" id="MobiDB-lite"/>
    </source>
</evidence>
<evidence type="ECO:0000313" key="3">
    <source>
        <dbReference type="Proteomes" id="UP000838878"/>
    </source>
</evidence>
<keyword evidence="3" id="KW-1185">Reference proteome</keyword>
<organism evidence="2 3">
    <name type="scientific">Brenthis ino</name>
    <name type="common">lesser marbled fritillary</name>
    <dbReference type="NCBI Taxonomy" id="405034"/>
    <lineage>
        <taxon>Eukaryota</taxon>
        <taxon>Metazoa</taxon>
        <taxon>Ecdysozoa</taxon>
        <taxon>Arthropoda</taxon>
        <taxon>Hexapoda</taxon>
        <taxon>Insecta</taxon>
        <taxon>Pterygota</taxon>
        <taxon>Neoptera</taxon>
        <taxon>Endopterygota</taxon>
        <taxon>Lepidoptera</taxon>
        <taxon>Glossata</taxon>
        <taxon>Ditrysia</taxon>
        <taxon>Papilionoidea</taxon>
        <taxon>Nymphalidae</taxon>
        <taxon>Heliconiinae</taxon>
        <taxon>Argynnini</taxon>
        <taxon>Brenthis</taxon>
    </lineage>
</organism>
<dbReference type="OrthoDB" id="7470431at2759"/>
<feature type="compositionally biased region" description="Low complexity" evidence="1">
    <location>
        <begin position="60"/>
        <end position="73"/>
    </location>
</feature>
<gene>
    <name evidence="2" type="ORF">BINO364_LOCUS11749</name>
</gene>
<feature type="non-terminal residue" evidence="2">
    <location>
        <position position="73"/>
    </location>
</feature>
<feature type="region of interest" description="Disordered" evidence="1">
    <location>
        <begin position="50"/>
        <end position="73"/>
    </location>
</feature>